<keyword evidence="1" id="KW-0472">Membrane</keyword>
<keyword evidence="1" id="KW-1133">Transmembrane helix</keyword>
<feature type="transmembrane region" description="Helical" evidence="1">
    <location>
        <begin position="61"/>
        <end position="86"/>
    </location>
</feature>
<evidence type="ECO:0000313" key="2">
    <source>
        <dbReference type="EMBL" id="QHU16516.1"/>
    </source>
</evidence>
<evidence type="ECO:0000256" key="1">
    <source>
        <dbReference type="SAM" id="Phobius"/>
    </source>
</evidence>
<feature type="transmembrane region" description="Helical" evidence="1">
    <location>
        <begin position="33"/>
        <end position="55"/>
    </location>
</feature>
<keyword evidence="1" id="KW-0812">Transmembrane</keyword>
<proteinExistence type="predicted"/>
<dbReference type="EMBL" id="MN740886">
    <property type="protein sequence ID" value="QHU16516.1"/>
    <property type="molecule type" value="Genomic_DNA"/>
</dbReference>
<dbReference type="AlphaFoldDB" id="A0A6C0KH83"/>
<accession>A0A6C0KH83</accession>
<protein>
    <submittedName>
        <fullName evidence="2">Uncharacterized protein</fullName>
    </submittedName>
</protein>
<organism evidence="2">
    <name type="scientific">viral metagenome</name>
    <dbReference type="NCBI Taxonomy" id="1070528"/>
    <lineage>
        <taxon>unclassified sequences</taxon>
        <taxon>metagenomes</taxon>
        <taxon>organismal metagenomes</taxon>
    </lineage>
</organism>
<reference evidence="2" key="1">
    <citation type="journal article" date="2020" name="Nature">
        <title>Giant virus diversity and host interactions through global metagenomics.</title>
        <authorList>
            <person name="Schulz F."/>
            <person name="Roux S."/>
            <person name="Paez-Espino D."/>
            <person name="Jungbluth S."/>
            <person name="Walsh D.A."/>
            <person name="Denef V.J."/>
            <person name="McMahon K.D."/>
            <person name="Konstantinidis K.T."/>
            <person name="Eloe-Fadrosh E.A."/>
            <person name="Kyrpides N.C."/>
            <person name="Woyke T."/>
        </authorList>
    </citation>
    <scope>NUCLEOTIDE SEQUENCE</scope>
    <source>
        <strain evidence="2">GVMAG-S-3300012000-53</strain>
    </source>
</reference>
<sequence>MQIINSLKSLVNGFKVSNLASPFKSFSNVESSLLAIFILYLVLPIQTPSFLVGLVNSTVSMIIIFAITVYLFLYSNPILAILYIFVAYELLRRSANVHSVKMAAYTPTQAKKDSDLIKMNPSKERTLEEEVVEQMAPVGKSDPSVYLSSSYKPVAENVQGASLF</sequence>
<name>A0A6C0KH83_9ZZZZ</name>